<feature type="compositionally biased region" description="Basic and acidic residues" evidence="1">
    <location>
        <begin position="530"/>
        <end position="540"/>
    </location>
</feature>
<dbReference type="GO" id="GO:0006357">
    <property type="term" value="P:regulation of transcription by RNA polymerase II"/>
    <property type="evidence" value="ECO:0007669"/>
    <property type="project" value="TreeGrafter"/>
</dbReference>
<dbReference type="AlphaFoldDB" id="A0A5J9W6M4"/>
<dbReference type="OrthoDB" id="692231at2759"/>
<proteinExistence type="predicted"/>
<accession>A0A5J9W6M4</accession>
<dbReference type="PANTHER" id="PTHR34396">
    <property type="entry name" value="OS03G0264950 PROTEIN-RELATED"/>
    <property type="match status" value="1"/>
</dbReference>
<dbReference type="GO" id="GO:1990837">
    <property type="term" value="F:sequence-specific double-stranded DNA binding"/>
    <property type="evidence" value="ECO:0007669"/>
    <property type="project" value="TreeGrafter"/>
</dbReference>
<dbReference type="PANTHER" id="PTHR34396:SF27">
    <property type="entry name" value="OS08G0208700 PROTEIN"/>
    <property type="match status" value="1"/>
</dbReference>
<evidence type="ECO:0000256" key="1">
    <source>
        <dbReference type="SAM" id="MobiDB-lite"/>
    </source>
</evidence>
<feature type="region of interest" description="Disordered" evidence="1">
    <location>
        <begin position="497"/>
        <end position="540"/>
    </location>
</feature>
<feature type="compositionally biased region" description="Polar residues" evidence="1">
    <location>
        <begin position="520"/>
        <end position="529"/>
    </location>
</feature>
<feature type="non-terminal residue" evidence="2">
    <location>
        <position position="540"/>
    </location>
</feature>
<evidence type="ECO:0000313" key="3">
    <source>
        <dbReference type="Proteomes" id="UP000324897"/>
    </source>
</evidence>
<keyword evidence="3" id="KW-1185">Reference proteome</keyword>
<sequence>SYGNKQRACGACGHVTAEDAKIIPSTPASTVAPMGVVGSLAFQTPTAMFTPVRTPKKLRRKPLTLKNCRETAPIVYVRSEGRQQPPKPKDLMLGRAPPTKAQDFTQQRSLDAAQFLSHVVHDFSYANSPLAPSPQRELGRSVYLRARRRPSHQPNPLASIQLHALTHTRSPLRWLLRFRRSAPPGSRVHFSDDLHSPSFPQAVAGMDLLDEHDSGDTQERGASYGDSRFRHKKSKVWAEYKPVYVNGVLRAECRRCHVHVSCRGGHFGRHYKICKAKEGQQPQDDGLQYGVEPFYEYNNDDIQAGVVSDGDSEFRNMKSKLWDEYKPIFVNGVIRKGECRYCHLHLSCFGGQFWRHHKICRAKRIWVRACGNWMQTLDMILPDSLDDTNLVTLSENRKACSTIWKDNVGGRNDGAEYVRSHQRLGAGNETVSHLNQHNQPCQVRGGTIINDQKSVFLHSSVPSSKSRLQDELSSVLANGKVQNPDCVSKFLKGSSGKRIPVERHIPPSPPLEKMDRKDQSTSSAQSMLDTSRKFDQEASC</sequence>
<organism evidence="2 3">
    <name type="scientific">Eragrostis curvula</name>
    <name type="common">weeping love grass</name>
    <dbReference type="NCBI Taxonomy" id="38414"/>
    <lineage>
        <taxon>Eukaryota</taxon>
        <taxon>Viridiplantae</taxon>
        <taxon>Streptophyta</taxon>
        <taxon>Embryophyta</taxon>
        <taxon>Tracheophyta</taxon>
        <taxon>Spermatophyta</taxon>
        <taxon>Magnoliopsida</taxon>
        <taxon>Liliopsida</taxon>
        <taxon>Poales</taxon>
        <taxon>Poaceae</taxon>
        <taxon>PACMAD clade</taxon>
        <taxon>Chloridoideae</taxon>
        <taxon>Eragrostideae</taxon>
        <taxon>Eragrostidinae</taxon>
        <taxon>Eragrostis</taxon>
    </lineage>
</organism>
<dbReference type="GO" id="GO:0005634">
    <property type="term" value="C:nucleus"/>
    <property type="evidence" value="ECO:0007669"/>
    <property type="project" value="TreeGrafter"/>
</dbReference>
<dbReference type="EMBL" id="RWGY01000005">
    <property type="protein sequence ID" value="TVU43074.1"/>
    <property type="molecule type" value="Genomic_DNA"/>
</dbReference>
<dbReference type="SMART" id="SM00614">
    <property type="entry name" value="ZnF_BED"/>
    <property type="match status" value="2"/>
</dbReference>
<feature type="non-terminal residue" evidence="2">
    <location>
        <position position="1"/>
    </location>
</feature>
<evidence type="ECO:0000313" key="2">
    <source>
        <dbReference type="EMBL" id="TVU43074.1"/>
    </source>
</evidence>
<protein>
    <submittedName>
        <fullName evidence="2">Uncharacterized protein</fullName>
    </submittedName>
</protein>
<feature type="region of interest" description="Disordered" evidence="1">
    <location>
        <begin position="80"/>
        <end position="102"/>
    </location>
</feature>
<dbReference type="InterPro" id="IPR053031">
    <property type="entry name" value="Cuticle_assoc_protein"/>
</dbReference>
<dbReference type="Proteomes" id="UP000324897">
    <property type="component" value="Unassembled WGS sequence"/>
</dbReference>
<dbReference type="Gramene" id="TVU43074">
    <property type="protein sequence ID" value="TVU43074"/>
    <property type="gene ID" value="EJB05_09510"/>
</dbReference>
<comment type="caution">
    <text evidence="2">The sequence shown here is derived from an EMBL/GenBank/DDBJ whole genome shotgun (WGS) entry which is preliminary data.</text>
</comment>
<reference evidence="2 3" key="1">
    <citation type="journal article" date="2019" name="Sci. Rep.">
        <title>A high-quality genome of Eragrostis curvula grass provides insights into Poaceae evolution and supports new strategies to enhance forage quality.</title>
        <authorList>
            <person name="Carballo J."/>
            <person name="Santos B.A.C.M."/>
            <person name="Zappacosta D."/>
            <person name="Garbus I."/>
            <person name="Selva J.P."/>
            <person name="Gallo C.A."/>
            <person name="Diaz A."/>
            <person name="Albertini E."/>
            <person name="Caccamo M."/>
            <person name="Echenique V."/>
        </authorList>
    </citation>
    <scope>NUCLEOTIDE SEQUENCE [LARGE SCALE GENOMIC DNA]</scope>
    <source>
        <strain evidence="3">cv. Victoria</strain>
        <tissue evidence="2">Leaf</tissue>
    </source>
</reference>
<gene>
    <name evidence="2" type="ORF">EJB05_09510</name>
</gene>
<name>A0A5J9W6M4_9POAL</name>